<dbReference type="AlphaFoldDB" id="A0A2X1VK87"/>
<protein>
    <submittedName>
        <fullName evidence="5">Type-2 restriction enzyme FokI</fullName>
        <ecNumber evidence="5">3.1.21.4</ecNumber>
    </submittedName>
</protein>
<dbReference type="GO" id="GO:0003677">
    <property type="term" value="F:DNA binding"/>
    <property type="evidence" value="ECO:0007669"/>
    <property type="project" value="InterPro"/>
</dbReference>
<dbReference type="Pfam" id="PF02981">
    <property type="entry name" value="FokI_D1"/>
    <property type="match status" value="1"/>
</dbReference>
<dbReference type="RefSeq" id="WP_113062846.1">
    <property type="nucleotide sequence ID" value="NZ_UATH01000001.1"/>
</dbReference>
<dbReference type="InterPro" id="IPR011335">
    <property type="entry name" value="Restrct_endonuc-II-like"/>
</dbReference>
<dbReference type="Pfam" id="PF02980">
    <property type="entry name" value="FokI_dom_2"/>
    <property type="match status" value="1"/>
</dbReference>
<evidence type="ECO:0000313" key="6">
    <source>
        <dbReference type="Proteomes" id="UP000250242"/>
    </source>
</evidence>
<dbReference type="InterPro" id="IPR031655">
    <property type="entry name" value="FokI_D3"/>
</dbReference>
<dbReference type="Gene3D" id="1.10.10.10">
    <property type="entry name" value="Winged helix-like DNA-binding domain superfamily/Winged helix DNA-binding domain"/>
    <property type="match status" value="1"/>
</dbReference>
<dbReference type="InterPro" id="IPR004233">
    <property type="entry name" value="FokI_D2"/>
</dbReference>
<evidence type="ECO:0000259" key="1">
    <source>
        <dbReference type="Pfam" id="PF02980"/>
    </source>
</evidence>
<feature type="domain" description="FokI recognition" evidence="1">
    <location>
        <begin position="162"/>
        <end position="257"/>
    </location>
</feature>
<evidence type="ECO:0000259" key="2">
    <source>
        <dbReference type="Pfam" id="PF02981"/>
    </source>
</evidence>
<accession>A0A2X1VK87</accession>
<dbReference type="InterPro" id="IPR004234">
    <property type="entry name" value="FokI_D1"/>
</dbReference>
<feature type="domain" description="FokI recognition" evidence="2">
    <location>
        <begin position="8"/>
        <end position="153"/>
    </location>
</feature>
<dbReference type="GO" id="GO:0009036">
    <property type="term" value="F:type II site-specific deoxyribonuclease activity"/>
    <property type="evidence" value="ECO:0007669"/>
    <property type="project" value="UniProtKB-EC"/>
</dbReference>
<dbReference type="CDD" id="cd22327">
    <property type="entry name" value="FokI_nuclease-like"/>
    <property type="match status" value="1"/>
</dbReference>
<dbReference type="Proteomes" id="UP000250242">
    <property type="component" value="Unassembled WGS sequence"/>
</dbReference>
<name>A0A2X1VK87_9BURK</name>
<dbReference type="InterPro" id="IPR036390">
    <property type="entry name" value="WH_DNA-bd_sf"/>
</dbReference>
<evidence type="ECO:0000259" key="4">
    <source>
        <dbReference type="Pfam" id="PF16902"/>
    </source>
</evidence>
<reference evidence="5 6" key="1">
    <citation type="submission" date="2018-06" db="EMBL/GenBank/DDBJ databases">
        <authorList>
            <consortium name="Pathogen Informatics"/>
            <person name="Doyle S."/>
        </authorList>
    </citation>
    <scope>NUCLEOTIDE SEQUENCE [LARGE SCALE GENOMIC DNA]</scope>
    <source>
        <strain evidence="5 6">NCTC11009</strain>
    </source>
</reference>
<evidence type="ECO:0000259" key="3">
    <source>
        <dbReference type="Pfam" id="PF09254"/>
    </source>
</evidence>
<proteinExistence type="predicted"/>
<keyword evidence="5" id="KW-0378">Hydrolase</keyword>
<dbReference type="REBASE" id="405545">
    <property type="entry name" value="Our11009IIP"/>
</dbReference>
<dbReference type="Pfam" id="PF09254">
    <property type="entry name" value="FokI_cleav_dom"/>
    <property type="match status" value="1"/>
</dbReference>
<dbReference type="SUPFAM" id="SSF46785">
    <property type="entry name" value="Winged helix' DNA-binding domain"/>
    <property type="match status" value="3"/>
</dbReference>
<dbReference type="InterPro" id="IPR036388">
    <property type="entry name" value="WH-like_DNA-bd_sf"/>
</dbReference>
<dbReference type="InterPro" id="IPR015334">
    <property type="entry name" value="FokI_cleavage_dom"/>
</dbReference>
<feature type="domain" description="FokI cleavage" evidence="3">
    <location>
        <begin position="406"/>
        <end position="556"/>
    </location>
</feature>
<dbReference type="SUPFAM" id="SSF52980">
    <property type="entry name" value="Restriction endonuclease-like"/>
    <property type="match status" value="1"/>
</dbReference>
<dbReference type="Pfam" id="PF16902">
    <property type="entry name" value="FokI_D3"/>
    <property type="match status" value="1"/>
</dbReference>
<dbReference type="CDD" id="cd00941">
    <property type="entry name" value="FokI_N"/>
    <property type="match status" value="1"/>
</dbReference>
<feature type="domain" description="FokI D3" evidence="4">
    <location>
        <begin position="301"/>
        <end position="364"/>
    </location>
</feature>
<sequence>MSINFKRRTYGWIQNPSDFNKLKTTVQIFDNRSSHYQLLRDDWINQKIYFPQLRSSLQEKFNHAVEEFTYAELVGSSRNKNNESAAKRADAVANGLIQISLLPQTHKKTAKAYVDDWTSDGFLRWAVSLNFVEVDRKNDSFKITELGKQFSESDNDSEEQQEILITALLSYPPATRVLQILSDANEPKNKFYIGNRLGFIGESGFTSYGEEVMLDYLMEETDPKERTKIRSNVEGTSDKYARMICSWLNKLGLVKTQSVKKEGIALFQKYSITAKGIHRYNQSLGKSRHKKQAKFLMWEFLATDVSSVDYIRTRRAHLIKNLQKTSSANEIIKRMQYLGFYTEPAIMNLDIEGLINFGLRIELDSDRIKLLDEIKDFDIPIVEVTEEISDIALQKEKAYFYKNTALSKRHISILEIAFDGSKNRDLEILSAEVFKDYYQLESIHLGGGLKPDGIAFNQNFGIIVDTKAYKGAYSRSRAEADKMFRYIEDNKKRDPKRNQSLWWRSFNEHIPANNFYFLWISGKFQRNFDTQINQLNYETGYRGGALSARQFLIGADAIQKGKIDINDLPSYFNNSVISFE</sequence>
<gene>
    <name evidence="5" type="primary">fokIR</name>
    <name evidence="5" type="ORF">NCTC11009_02121</name>
</gene>
<dbReference type="Gene3D" id="3.90.241.10">
    <property type="entry name" value="Foki Restriction Endonuclease, Chain A, domain 1"/>
    <property type="match status" value="1"/>
</dbReference>
<dbReference type="GO" id="GO:0009307">
    <property type="term" value="P:DNA restriction-modification system"/>
    <property type="evidence" value="ECO:0007669"/>
    <property type="project" value="InterPro"/>
</dbReference>
<evidence type="ECO:0000313" key="5">
    <source>
        <dbReference type="EMBL" id="SPY08880.1"/>
    </source>
</evidence>
<dbReference type="EC" id="3.1.21.4" evidence="5"/>
<organism evidence="5 6">
    <name type="scientific">Oligella urethralis</name>
    <dbReference type="NCBI Taxonomy" id="90245"/>
    <lineage>
        <taxon>Bacteria</taxon>
        <taxon>Pseudomonadati</taxon>
        <taxon>Pseudomonadota</taxon>
        <taxon>Betaproteobacteria</taxon>
        <taxon>Burkholderiales</taxon>
        <taxon>Alcaligenaceae</taxon>
        <taxon>Oligella</taxon>
    </lineage>
</organism>
<dbReference type="EMBL" id="UATH01000001">
    <property type="protein sequence ID" value="SPY08880.1"/>
    <property type="molecule type" value="Genomic_DNA"/>
</dbReference>
<dbReference type="Gene3D" id="3.40.91.30">
    <property type="match status" value="1"/>
</dbReference>
<dbReference type="InterPro" id="IPR044945">
    <property type="entry name" value="FokI_dom_1_2"/>
</dbReference>